<sequence length="164" mass="18507">MPKILDDLFHDTLKDIHYAERQIVKALPKMADAAQSDRLRDAFREHCKQSETHIERLQKVFELIDQPAGTKTCPAIEGMIKEGEEIMKDFHESAALDAGLIAAAQAVEHYEIARYGTLREWAAQLGLQDAARLLDQTLQEESETDELLTAIAEESANHHAEDRT</sequence>
<dbReference type="RefSeq" id="WP_076650253.1">
    <property type="nucleotide sequence ID" value="NZ_FTPS01000002.1"/>
</dbReference>
<evidence type="ECO:0000313" key="1">
    <source>
        <dbReference type="EMBL" id="SIT86689.1"/>
    </source>
</evidence>
<dbReference type="OrthoDB" id="9795056at2"/>
<name>A0A1R3XAY1_9RHOB</name>
<proteinExistence type="predicted"/>
<dbReference type="InterPro" id="IPR047114">
    <property type="entry name" value="YciF"/>
</dbReference>
<dbReference type="SUPFAM" id="SSF47240">
    <property type="entry name" value="Ferritin-like"/>
    <property type="match status" value="1"/>
</dbReference>
<dbReference type="Pfam" id="PF05974">
    <property type="entry name" value="DUF892"/>
    <property type="match status" value="1"/>
</dbReference>
<dbReference type="PANTHER" id="PTHR30565">
    <property type="entry name" value="PROTEIN YCIF"/>
    <property type="match status" value="1"/>
</dbReference>
<organism evidence="1 2">
    <name type="scientific">Pontibaca methylaminivorans</name>
    <dbReference type="NCBI Taxonomy" id="515897"/>
    <lineage>
        <taxon>Bacteria</taxon>
        <taxon>Pseudomonadati</taxon>
        <taxon>Pseudomonadota</taxon>
        <taxon>Alphaproteobacteria</taxon>
        <taxon>Rhodobacterales</taxon>
        <taxon>Roseobacteraceae</taxon>
        <taxon>Pontibaca</taxon>
    </lineage>
</organism>
<dbReference type="Proteomes" id="UP000192455">
    <property type="component" value="Unassembled WGS sequence"/>
</dbReference>
<keyword evidence="2" id="KW-1185">Reference proteome</keyword>
<dbReference type="PANTHER" id="PTHR30565:SF9">
    <property type="entry name" value="PROTEIN YCIF"/>
    <property type="match status" value="1"/>
</dbReference>
<evidence type="ECO:0000313" key="2">
    <source>
        <dbReference type="Proteomes" id="UP000192455"/>
    </source>
</evidence>
<dbReference type="InterPro" id="IPR009078">
    <property type="entry name" value="Ferritin-like_SF"/>
</dbReference>
<protein>
    <submittedName>
        <fullName evidence="1">Ferritin-like metal-binding protein YciE</fullName>
    </submittedName>
</protein>
<reference evidence="1 2" key="1">
    <citation type="submission" date="2017-01" db="EMBL/GenBank/DDBJ databases">
        <authorList>
            <person name="Mah S.A."/>
            <person name="Swanson W.J."/>
            <person name="Moy G.W."/>
            <person name="Vacquier V.D."/>
        </authorList>
    </citation>
    <scope>NUCLEOTIDE SEQUENCE [LARGE SCALE GENOMIC DNA]</scope>
    <source>
        <strain evidence="1 2">DSM 21219</strain>
    </source>
</reference>
<dbReference type="InterPro" id="IPR012347">
    <property type="entry name" value="Ferritin-like"/>
</dbReference>
<gene>
    <name evidence="1" type="ORF">SAMN05421849_2373</name>
</gene>
<dbReference type="Gene3D" id="1.20.1260.10">
    <property type="match status" value="1"/>
</dbReference>
<dbReference type="EMBL" id="FTPS01000002">
    <property type="protein sequence ID" value="SIT86689.1"/>
    <property type="molecule type" value="Genomic_DNA"/>
</dbReference>
<dbReference type="AlphaFoldDB" id="A0A1R3XAY1"/>
<dbReference type="CDD" id="cd07909">
    <property type="entry name" value="YciF"/>
    <property type="match status" value="1"/>
</dbReference>
<dbReference type="STRING" id="515897.SAMN05421849_2373"/>
<dbReference type="InterPro" id="IPR010287">
    <property type="entry name" value="DUF892_YciF-like"/>
</dbReference>
<accession>A0A1R3XAY1</accession>